<dbReference type="PANTHER" id="PTHR11061">
    <property type="entry name" value="RNA M5U METHYLTRANSFERASE"/>
    <property type="match status" value="1"/>
</dbReference>
<dbReference type="Gene3D" id="2.40.50.140">
    <property type="entry name" value="Nucleic acid-binding proteins"/>
    <property type="match status" value="1"/>
</dbReference>
<dbReference type="InterPro" id="IPR010280">
    <property type="entry name" value="U5_MeTrfase_fam"/>
</dbReference>
<dbReference type="EMBL" id="SMFZ01000001">
    <property type="protein sequence ID" value="TCK24766.1"/>
    <property type="molecule type" value="Genomic_DNA"/>
</dbReference>
<keyword evidence="8" id="KW-1185">Reference proteome</keyword>
<feature type="binding site" evidence="4">
    <location>
        <position position="256"/>
    </location>
    <ligand>
        <name>S-adenosyl-L-methionine</name>
        <dbReference type="ChEBI" id="CHEBI:59789"/>
    </ligand>
</feature>
<keyword evidence="2 4" id="KW-0808">Transferase</keyword>
<keyword evidence="3 4" id="KW-0949">S-adenosyl-L-methionine</keyword>
<evidence type="ECO:0000256" key="5">
    <source>
        <dbReference type="PROSITE-ProRule" id="PRU10015"/>
    </source>
</evidence>
<reference evidence="7 8" key="1">
    <citation type="submission" date="2019-03" db="EMBL/GenBank/DDBJ databases">
        <title>Sequencing the genomes of 1000 actinobacteria strains.</title>
        <authorList>
            <person name="Klenk H.-P."/>
        </authorList>
    </citation>
    <scope>NUCLEOTIDE SEQUENCE [LARGE SCALE GENOMIC DNA]</scope>
    <source>
        <strain evidence="7 8">DSM 44969</strain>
    </source>
</reference>
<dbReference type="PROSITE" id="PS01231">
    <property type="entry name" value="TRMA_2"/>
    <property type="match status" value="1"/>
</dbReference>
<comment type="similarity">
    <text evidence="4">Belongs to the class I-like SAM-binding methyltransferase superfamily. RNA M5U methyltransferase family.</text>
</comment>
<evidence type="ECO:0000313" key="7">
    <source>
        <dbReference type="EMBL" id="TCK24766.1"/>
    </source>
</evidence>
<dbReference type="SUPFAM" id="SSF53335">
    <property type="entry name" value="S-adenosyl-L-methionine-dependent methyltransferases"/>
    <property type="match status" value="1"/>
</dbReference>
<feature type="binding site" evidence="4">
    <location>
        <position position="227"/>
    </location>
    <ligand>
        <name>S-adenosyl-L-methionine</name>
        <dbReference type="ChEBI" id="CHEBI:59789"/>
    </ligand>
</feature>
<comment type="caution">
    <text evidence="7">The sequence shown here is derived from an EMBL/GenBank/DDBJ whole genome shotgun (WGS) entry which is preliminary data.</text>
</comment>
<dbReference type="Proteomes" id="UP000295560">
    <property type="component" value="Unassembled WGS sequence"/>
</dbReference>
<gene>
    <name evidence="7" type="ORF">EV378_0559</name>
</gene>
<proteinExistence type="inferred from homology"/>
<dbReference type="InterPro" id="IPR029063">
    <property type="entry name" value="SAM-dependent_MTases_sf"/>
</dbReference>
<evidence type="ECO:0000256" key="3">
    <source>
        <dbReference type="ARBA" id="ARBA00022691"/>
    </source>
</evidence>
<name>A0A4V2PIJ6_PSEEN</name>
<dbReference type="SUPFAM" id="SSF50249">
    <property type="entry name" value="Nucleic acid-binding proteins"/>
    <property type="match status" value="1"/>
</dbReference>
<evidence type="ECO:0000256" key="4">
    <source>
        <dbReference type="PROSITE-ProRule" id="PRU01024"/>
    </source>
</evidence>
<keyword evidence="1 4" id="KW-0489">Methyltransferase</keyword>
<protein>
    <submittedName>
        <fullName evidence="7">23S rRNA m(5)U-1939 methyltransferase</fullName>
    </submittedName>
</protein>
<dbReference type="PROSITE" id="PS01230">
    <property type="entry name" value="TRMA_1"/>
    <property type="match status" value="1"/>
</dbReference>
<evidence type="ECO:0000256" key="1">
    <source>
        <dbReference type="ARBA" id="ARBA00022603"/>
    </source>
</evidence>
<dbReference type="PANTHER" id="PTHR11061:SF30">
    <property type="entry name" value="TRNA (URACIL(54)-C(5))-METHYLTRANSFERASE"/>
    <property type="match status" value="1"/>
</dbReference>
<feature type="binding site" evidence="4">
    <location>
        <position position="280"/>
    </location>
    <ligand>
        <name>S-adenosyl-L-methionine</name>
        <dbReference type="ChEBI" id="CHEBI:59789"/>
    </ligand>
</feature>
<dbReference type="InterPro" id="IPR002792">
    <property type="entry name" value="TRAM_dom"/>
</dbReference>
<dbReference type="AlphaFoldDB" id="A0A4V2PIJ6"/>
<dbReference type="PROSITE" id="PS51687">
    <property type="entry name" value="SAM_MT_RNA_M5U"/>
    <property type="match status" value="1"/>
</dbReference>
<dbReference type="Pfam" id="PF05958">
    <property type="entry name" value="tRNA_U5-meth_tr"/>
    <property type="match status" value="1"/>
</dbReference>
<feature type="active site" description="Nucleophile" evidence="4">
    <location>
        <position position="350"/>
    </location>
</feature>
<feature type="binding site" evidence="4">
    <location>
        <position position="323"/>
    </location>
    <ligand>
        <name>S-adenosyl-L-methionine</name>
        <dbReference type="ChEBI" id="CHEBI:59789"/>
    </ligand>
</feature>
<evidence type="ECO:0000313" key="8">
    <source>
        <dbReference type="Proteomes" id="UP000295560"/>
    </source>
</evidence>
<dbReference type="InterPro" id="IPR030390">
    <property type="entry name" value="MeTrfase_TrmA_AS"/>
</dbReference>
<feature type="domain" description="TRAM" evidence="6">
    <location>
        <begin position="13"/>
        <end position="61"/>
    </location>
</feature>
<dbReference type="GO" id="GO:0070041">
    <property type="term" value="F:rRNA (uridine-C5-)-methyltransferase activity"/>
    <property type="evidence" value="ECO:0007669"/>
    <property type="project" value="TreeGrafter"/>
</dbReference>
<organism evidence="7 8">
    <name type="scientific">Pseudonocardia endophytica</name>
    <dbReference type="NCBI Taxonomy" id="401976"/>
    <lineage>
        <taxon>Bacteria</taxon>
        <taxon>Bacillati</taxon>
        <taxon>Actinomycetota</taxon>
        <taxon>Actinomycetes</taxon>
        <taxon>Pseudonocardiales</taxon>
        <taxon>Pseudonocardiaceae</taxon>
        <taxon>Pseudonocardia</taxon>
    </lineage>
</organism>
<dbReference type="InterPro" id="IPR030391">
    <property type="entry name" value="MeTrfase_TrmA_CS"/>
</dbReference>
<evidence type="ECO:0000256" key="2">
    <source>
        <dbReference type="ARBA" id="ARBA00022679"/>
    </source>
</evidence>
<feature type="active site" evidence="5">
    <location>
        <position position="350"/>
    </location>
</feature>
<dbReference type="Pfam" id="PF01938">
    <property type="entry name" value="TRAM"/>
    <property type="match status" value="1"/>
</dbReference>
<dbReference type="Gene3D" id="2.40.50.1070">
    <property type="match status" value="1"/>
</dbReference>
<sequence>MTVPVADWTDRMLELEVGPVAHGGHCVGRVGDDGEPDPHGRVVFVRHALPGERVRAVVTEDGGGAFCRADAVAVLRASADRVTAPCEWARPGGCGGCDFQHADPAAQRALKTAVLREQLSRVAGVDGDVVVEELPGGALGWRTRVRLAVDAAGTAGLRAHRSHDVCPVADCLLAPAGTLPPVLGRAHRPGSEIEVTVDDVGVARVDVAVVAHAAGRAWELSPGVFWQVHPALADTLAGVVASWARAPEGGVAWDLYGGVGVLASVLAGQVGPSGTVMVVESSRDAVDDGRRALPDLGQVRFRAARVEREIATLAPDPDVVVTDPPRAGLGRATVRALAARGPERVVHVACDPASLARDLGLFDEHGYRLGGLRAFDAFPMTHHMEAVALLERT</sequence>
<evidence type="ECO:0000259" key="6">
    <source>
        <dbReference type="Pfam" id="PF01938"/>
    </source>
</evidence>
<dbReference type="GO" id="GO:0070475">
    <property type="term" value="P:rRNA base methylation"/>
    <property type="evidence" value="ECO:0007669"/>
    <property type="project" value="TreeGrafter"/>
</dbReference>
<dbReference type="Gene3D" id="3.40.50.150">
    <property type="entry name" value="Vaccinia Virus protein VP39"/>
    <property type="match status" value="2"/>
</dbReference>
<accession>A0A4V2PIJ6</accession>
<dbReference type="InterPro" id="IPR012340">
    <property type="entry name" value="NA-bd_OB-fold"/>
</dbReference>